<dbReference type="EMBL" id="MN738744">
    <property type="protein sequence ID" value="QHT36538.1"/>
    <property type="molecule type" value="Genomic_DNA"/>
</dbReference>
<evidence type="ECO:0008006" key="2">
    <source>
        <dbReference type="Google" id="ProtNLM"/>
    </source>
</evidence>
<proteinExistence type="predicted"/>
<evidence type="ECO:0000313" key="1">
    <source>
        <dbReference type="EMBL" id="QHT36538.1"/>
    </source>
</evidence>
<organism evidence="1">
    <name type="scientific">viral metagenome</name>
    <dbReference type="NCBI Taxonomy" id="1070528"/>
    <lineage>
        <taxon>unclassified sequences</taxon>
        <taxon>metagenomes</taxon>
        <taxon>organismal metagenomes</taxon>
    </lineage>
</organism>
<name>A0A6C0F4N4_9ZZZZ</name>
<reference evidence="1" key="1">
    <citation type="journal article" date="2020" name="Nature">
        <title>Giant virus diversity and host interactions through global metagenomics.</title>
        <authorList>
            <person name="Schulz F."/>
            <person name="Roux S."/>
            <person name="Paez-Espino D."/>
            <person name="Jungbluth S."/>
            <person name="Walsh D.A."/>
            <person name="Denef V.J."/>
            <person name="McMahon K.D."/>
            <person name="Konstantinidis K.T."/>
            <person name="Eloe-Fadrosh E.A."/>
            <person name="Kyrpides N.C."/>
            <person name="Woyke T."/>
        </authorList>
    </citation>
    <scope>NUCLEOTIDE SEQUENCE</scope>
    <source>
        <strain evidence="1">GVMAG-S-ERX555931-87</strain>
    </source>
</reference>
<accession>A0A6C0F4N4</accession>
<dbReference type="AlphaFoldDB" id="A0A6C0F4N4"/>
<sequence>MFKCIYHKKCDWCKKRSEEVYTIKLWCKYYNKNICEECYDKKKL</sequence>
<protein>
    <recommendedName>
        <fullName evidence="2">ZZ-type domain-containing protein</fullName>
    </recommendedName>
</protein>